<dbReference type="Proteomes" id="UP000018733">
    <property type="component" value="Unassembled WGS sequence"/>
</dbReference>
<sequence>MHTPGQLPHFGLQTVQVNKKPIADTMQSAFCFASISLMELSPGPVMPEKKTLFFLSHSSIMLASIVRMWRSS</sequence>
<comment type="caution">
    <text evidence="1">The sequence shown here is derived from an EMBL/GenBank/DDBJ whole genome shotgun (WGS) entry which is preliminary data.</text>
</comment>
<gene>
    <name evidence="1" type="ORF">W822_22870</name>
</gene>
<dbReference type="EMBL" id="AYXT01000015">
    <property type="protein sequence ID" value="ETF00321.1"/>
    <property type="molecule type" value="Genomic_DNA"/>
</dbReference>
<name>V8QK46_9BURK</name>
<dbReference type="PATRIC" id="fig|1424334.3.peg.4581"/>
<reference evidence="1 2" key="1">
    <citation type="journal article" date="2014" name="Genome Announc.">
        <title>Draft Genome Sequence of Advenella kashmirensis Strain W13003, a Polycyclic Aromatic Hydrocarbon-Degrading Bacterium.</title>
        <authorList>
            <person name="Wang X."/>
            <person name="Jin D."/>
            <person name="Zhou L."/>
            <person name="Wu L."/>
            <person name="An W."/>
            <person name="Zhao L."/>
        </authorList>
    </citation>
    <scope>NUCLEOTIDE SEQUENCE [LARGE SCALE GENOMIC DNA]</scope>
    <source>
        <strain evidence="1 2">W13003</strain>
    </source>
</reference>
<organism evidence="1 2">
    <name type="scientific">Advenella kashmirensis W13003</name>
    <dbReference type="NCBI Taxonomy" id="1424334"/>
    <lineage>
        <taxon>Bacteria</taxon>
        <taxon>Pseudomonadati</taxon>
        <taxon>Pseudomonadota</taxon>
        <taxon>Betaproteobacteria</taxon>
        <taxon>Burkholderiales</taxon>
        <taxon>Alcaligenaceae</taxon>
    </lineage>
</organism>
<evidence type="ECO:0000313" key="1">
    <source>
        <dbReference type="EMBL" id="ETF00321.1"/>
    </source>
</evidence>
<keyword evidence="2" id="KW-1185">Reference proteome</keyword>
<dbReference type="HOGENOM" id="CLU_2713325_0_0_4"/>
<proteinExistence type="predicted"/>
<protein>
    <submittedName>
        <fullName evidence="1">Uncharacterized protein</fullName>
    </submittedName>
</protein>
<dbReference type="AlphaFoldDB" id="V8QK46"/>
<evidence type="ECO:0000313" key="2">
    <source>
        <dbReference type="Proteomes" id="UP000018733"/>
    </source>
</evidence>
<dbReference type="STRING" id="1424334.W822_22870"/>
<accession>V8QK46</accession>